<dbReference type="PRINTS" id="PR00032">
    <property type="entry name" value="HTHARAC"/>
</dbReference>
<proteinExistence type="predicted"/>
<dbReference type="Pfam" id="PF12833">
    <property type="entry name" value="HTH_18"/>
    <property type="match status" value="1"/>
</dbReference>
<dbReference type="OrthoDB" id="9793451at2"/>
<protein>
    <submittedName>
        <fullName evidence="5">AraC-type DNA-binding protein</fullName>
    </submittedName>
</protein>
<dbReference type="InterPro" id="IPR020449">
    <property type="entry name" value="Tscrpt_reg_AraC-type_HTH"/>
</dbReference>
<dbReference type="EMBL" id="FNAN01000011">
    <property type="protein sequence ID" value="SDF58549.1"/>
    <property type="molecule type" value="Genomic_DNA"/>
</dbReference>
<dbReference type="GO" id="GO:0043565">
    <property type="term" value="F:sequence-specific DNA binding"/>
    <property type="evidence" value="ECO:0007669"/>
    <property type="project" value="InterPro"/>
</dbReference>
<feature type="domain" description="HTH araC/xylS-type" evidence="4">
    <location>
        <begin position="187"/>
        <end position="285"/>
    </location>
</feature>
<dbReference type="InterPro" id="IPR014710">
    <property type="entry name" value="RmlC-like_jellyroll"/>
</dbReference>
<evidence type="ECO:0000259" key="4">
    <source>
        <dbReference type="PROSITE" id="PS01124"/>
    </source>
</evidence>
<dbReference type="Gene3D" id="2.60.120.10">
    <property type="entry name" value="Jelly Rolls"/>
    <property type="match status" value="1"/>
</dbReference>
<dbReference type="Gene3D" id="1.10.10.60">
    <property type="entry name" value="Homeodomain-like"/>
    <property type="match status" value="1"/>
</dbReference>
<dbReference type="InterPro" id="IPR003313">
    <property type="entry name" value="AraC-bd"/>
</dbReference>
<dbReference type="InterPro" id="IPR009057">
    <property type="entry name" value="Homeodomain-like_sf"/>
</dbReference>
<dbReference type="SUPFAM" id="SSF51215">
    <property type="entry name" value="Regulatory protein AraC"/>
    <property type="match status" value="1"/>
</dbReference>
<evidence type="ECO:0000256" key="3">
    <source>
        <dbReference type="ARBA" id="ARBA00023163"/>
    </source>
</evidence>
<evidence type="ECO:0000313" key="5">
    <source>
        <dbReference type="EMBL" id="SDF58549.1"/>
    </source>
</evidence>
<dbReference type="RefSeq" id="WP_090153540.1">
    <property type="nucleotide sequence ID" value="NZ_FNAN01000011.1"/>
</dbReference>
<evidence type="ECO:0000256" key="1">
    <source>
        <dbReference type="ARBA" id="ARBA00023015"/>
    </source>
</evidence>
<dbReference type="Pfam" id="PF02311">
    <property type="entry name" value="AraC_binding"/>
    <property type="match status" value="1"/>
</dbReference>
<dbReference type="AlphaFoldDB" id="A0A1G7MBA2"/>
<dbReference type="InterPro" id="IPR018060">
    <property type="entry name" value="HTH_AraC"/>
</dbReference>
<dbReference type="PANTHER" id="PTHR43280">
    <property type="entry name" value="ARAC-FAMILY TRANSCRIPTIONAL REGULATOR"/>
    <property type="match status" value="1"/>
</dbReference>
<reference evidence="6" key="1">
    <citation type="submission" date="2016-10" db="EMBL/GenBank/DDBJ databases">
        <authorList>
            <person name="Varghese N."/>
            <person name="Submissions S."/>
        </authorList>
    </citation>
    <scope>NUCLEOTIDE SEQUENCE [LARGE SCALE GENOMIC DNA]</scope>
    <source>
        <strain evidence="6">DSM 25329</strain>
    </source>
</reference>
<dbReference type="Proteomes" id="UP000198748">
    <property type="component" value="Unassembled WGS sequence"/>
</dbReference>
<keyword evidence="2 5" id="KW-0238">DNA-binding</keyword>
<keyword evidence="3" id="KW-0804">Transcription</keyword>
<dbReference type="SMART" id="SM00342">
    <property type="entry name" value="HTH_ARAC"/>
    <property type="match status" value="1"/>
</dbReference>
<dbReference type="STRING" id="659014.SAMN04487996_111202"/>
<keyword evidence="1" id="KW-0805">Transcription regulation</keyword>
<dbReference type="GO" id="GO:0003700">
    <property type="term" value="F:DNA-binding transcription factor activity"/>
    <property type="evidence" value="ECO:0007669"/>
    <property type="project" value="InterPro"/>
</dbReference>
<name>A0A1G7MBA2_9BACT</name>
<accession>A0A1G7MBA2</accession>
<gene>
    <name evidence="5" type="ORF">SAMN04487996_111202</name>
</gene>
<dbReference type="InterPro" id="IPR037923">
    <property type="entry name" value="HTH-like"/>
</dbReference>
<sequence>MKSIPVRHIAQTHQDLSDLGRFSIRALSTVLKGQDLVHDLHRHNFYFVLAIQEGQGIHEIDFVKYDVQASTVFILRPGQVHHLRLAANCTGFLLEFDNLFYRAHSPATEQQWKRATSQNFQQIKEASFKKLISYLSNCHDEYASKEDGYMQAIQANMELFMIECSRQNPFSTKVAAGVSTYTQERYEELMRLLEMNITQIKSVSEYAKLTNLSVYQLNAITKASVGKTTADLINEQIILEAKRFLLATSNQIKDVAWHLGYEDPSYFIRFFKNHTGFSPDAFRKQMQ</sequence>
<dbReference type="SUPFAM" id="SSF46689">
    <property type="entry name" value="Homeodomain-like"/>
    <property type="match status" value="1"/>
</dbReference>
<dbReference type="PROSITE" id="PS01124">
    <property type="entry name" value="HTH_ARAC_FAMILY_2"/>
    <property type="match status" value="1"/>
</dbReference>
<organism evidence="5 6">
    <name type="scientific">Dyadobacter soli</name>
    <dbReference type="NCBI Taxonomy" id="659014"/>
    <lineage>
        <taxon>Bacteria</taxon>
        <taxon>Pseudomonadati</taxon>
        <taxon>Bacteroidota</taxon>
        <taxon>Cytophagia</taxon>
        <taxon>Cytophagales</taxon>
        <taxon>Spirosomataceae</taxon>
        <taxon>Dyadobacter</taxon>
    </lineage>
</organism>
<evidence type="ECO:0000256" key="2">
    <source>
        <dbReference type="ARBA" id="ARBA00023125"/>
    </source>
</evidence>
<keyword evidence="6" id="KW-1185">Reference proteome</keyword>
<dbReference type="PANTHER" id="PTHR43280:SF32">
    <property type="entry name" value="TRANSCRIPTIONAL REGULATORY PROTEIN"/>
    <property type="match status" value="1"/>
</dbReference>
<evidence type="ECO:0000313" key="6">
    <source>
        <dbReference type="Proteomes" id="UP000198748"/>
    </source>
</evidence>